<gene>
    <name evidence="2" type="ORF">PIB30_073527</name>
</gene>
<evidence type="ECO:0000313" key="3">
    <source>
        <dbReference type="Proteomes" id="UP001341840"/>
    </source>
</evidence>
<evidence type="ECO:0000313" key="2">
    <source>
        <dbReference type="EMBL" id="MED6113726.1"/>
    </source>
</evidence>
<evidence type="ECO:0000256" key="1">
    <source>
        <dbReference type="SAM" id="MobiDB-lite"/>
    </source>
</evidence>
<dbReference type="Proteomes" id="UP001341840">
    <property type="component" value="Unassembled WGS sequence"/>
</dbReference>
<feature type="region of interest" description="Disordered" evidence="1">
    <location>
        <begin position="75"/>
        <end position="112"/>
    </location>
</feature>
<protein>
    <submittedName>
        <fullName evidence="2">Uncharacterized protein</fullName>
    </submittedName>
</protein>
<comment type="caution">
    <text evidence="2">The sequence shown here is derived from an EMBL/GenBank/DDBJ whole genome shotgun (WGS) entry which is preliminary data.</text>
</comment>
<sequence length="112" mass="12852">MFSVDELEQIQGSFGLTFCVRFRHWTCDCVYGPPLILASSIEIQEHIQARWINWDRLLKSILPLYTMILNERKADNGNTSASGLHLTNVRHPRGAQPPPPDRQEIRGPNELQ</sequence>
<dbReference type="EMBL" id="JASCZI010000894">
    <property type="protein sequence ID" value="MED6113726.1"/>
    <property type="molecule type" value="Genomic_DNA"/>
</dbReference>
<accession>A0ABU6QQ23</accession>
<name>A0ABU6QQ23_9FABA</name>
<feature type="compositionally biased region" description="Basic and acidic residues" evidence="1">
    <location>
        <begin position="101"/>
        <end position="112"/>
    </location>
</feature>
<proteinExistence type="predicted"/>
<keyword evidence="3" id="KW-1185">Reference proteome</keyword>
<organism evidence="2 3">
    <name type="scientific">Stylosanthes scabra</name>
    <dbReference type="NCBI Taxonomy" id="79078"/>
    <lineage>
        <taxon>Eukaryota</taxon>
        <taxon>Viridiplantae</taxon>
        <taxon>Streptophyta</taxon>
        <taxon>Embryophyta</taxon>
        <taxon>Tracheophyta</taxon>
        <taxon>Spermatophyta</taxon>
        <taxon>Magnoliopsida</taxon>
        <taxon>eudicotyledons</taxon>
        <taxon>Gunneridae</taxon>
        <taxon>Pentapetalae</taxon>
        <taxon>rosids</taxon>
        <taxon>fabids</taxon>
        <taxon>Fabales</taxon>
        <taxon>Fabaceae</taxon>
        <taxon>Papilionoideae</taxon>
        <taxon>50 kb inversion clade</taxon>
        <taxon>dalbergioids sensu lato</taxon>
        <taxon>Dalbergieae</taxon>
        <taxon>Pterocarpus clade</taxon>
        <taxon>Stylosanthes</taxon>
    </lineage>
</organism>
<reference evidence="2 3" key="1">
    <citation type="journal article" date="2023" name="Plants (Basel)">
        <title>Bridging the Gap: Combining Genomics and Transcriptomics Approaches to Understand Stylosanthes scabra, an Orphan Legume from the Brazilian Caatinga.</title>
        <authorList>
            <person name="Ferreira-Neto J.R.C."/>
            <person name="da Silva M.D."/>
            <person name="Binneck E."/>
            <person name="de Melo N.F."/>
            <person name="da Silva R.H."/>
            <person name="de Melo A.L.T.M."/>
            <person name="Pandolfi V."/>
            <person name="Bustamante F.O."/>
            <person name="Brasileiro-Vidal A.C."/>
            <person name="Benko-Iseppon A.M."/>
        </authorList>
    </citation>
    <scope>NUCLEOTIDE SEQUENCE [LARGE SCALE GENOMIC DNA]</scope>
    <source>
        <tissue evidence="2">Leaves</tissue>
    </source>
</reference>